<dbReference type="CDD" id="cd09917">
    <property type="entry name" value="F-box_SF"/>
    <property type="match status" value="1"/>
</dbReference>
<dbReference type="Proteomes" id="UP000887575">
    <property type="component" value="Unassembled WGS sequence"/>
</dbReference>
<organism evidence="2 3">
    <name type="scientific">Mesorhabditis belari</name>
    <dbReference type="NCBI Taxonomy" id="2138241"/>
    <lineage>
        <taxon>Eukaryota</taxon>
        <taxon>Metazoa</taxon>
        <taxon>Ecdysozoa</taxon>
        <taxon>Nematoda</taxon>
        <taxon>Chromadorea</taxon>
        <taxon>Rhabditida</taxon>
        <taxon>Rhabditina</taxon>
        <taxon>Rhabditomorpha</taxon>
        <taxon>Rhabditoidea</taxon>
        <taxon>Rhabditidae</taxon>
        <taxon>Mesorhabditinae</taxon>
        <taxon>Mesorhabditis</taxon>
    </lineage>
</organism>
<protein>
    <recommendedName>
        <fullName evidence="1">F-box domain-containing protein</fullName>
    </recommendedName>
</protein>
<dbReference type="Pfam" id="PF00646">
    <property type="entry name" value="F-box"/>
    <property type="match status" value="1"/>
</dbReference>
<evidence type="ECO:0000313" key="2">
    <source>
        <dbReference type="Proteomes" id="UP000887575"/>
    </source>
</evidence>
<dbReference type="AlphaFoldDB" id="A0AAF3EVU7"/>
<evidence type="ECO:0000313" key="3">
    <source>
        <dbReference type="WBParaSite" id="MBELARI_LOCUS18325"/>
    </source>
</evidence>
<feature type="domain" description="F-box" evidence="1">
    <location>
        <begin position="1"/>
        <end position="48"/>
    </location>
</feature>
<proteinExistence type="predicted"/>
<reference evidence="3" key="1">
    <citation type="submission" date="2024-02" db="UniProtKB">
        <authorList>
            <consortium name="WormBaseParasite"/>
        </authorList>
    </citation>
    <scope>IDENTIFICATION</scope>
</reference>
<sequence length="226" mass="25939">MAILQNLPAEIFSEIAKHLDHNSVQRFLRTNRRLHKFVKGDRYNFAKVDIDLVINLNKEKNDVMSISIRKSDRKNGGFKRSQEFQSTTELDVMVFRKSASKSPLPSVCLTSIKAPFFSTNIPIEINNETLKGLITDFLKGARDFDANLGWNIPCKTDLLNEILVFSGQKFETKILLDNEHRPCGRLFELKRDRQTGSTLRLMWTASSLIVNGILFTLRENFDFIAV</sequence>
<dbReference type="WBParaSite" id="MBELARI_LOCUS18325">
    <property type="protein sequence ID" value="MBELARI_LOCUS18325"/>
    <property type="gene ID" value="MBELARI_LOCUS18325"/>
</dbReference>
<accession>A0AAF3EVU7</accession>
<dbReference type="PROSITE" id="PS50181">
    <property type="entry name" value="FBOX"/>
    <property type="match status" value="1"/>
</dbReference>
<dbReference type="InterPro" id="IPR036047">
    <property type="entry name" value="F-box-like_dom_sf"/>
</dbReference>
<dbReference type="InterPro" id="IPR001810">
    <property type="entry name" value="F-box_dom"/>
</dbReference>
<dbReference type="SUPFAM" id="SSF81383">
    <property type="entry name" value="F-box domain"/>
    <property type="match status" value="1"/>
</dbReference>
<evidence type="ECO:0000259" key="1">
    <source>
        <dbReference type="PROSITE" id="PS50181"/>
    </source>
</evidence>
<keyword evidence="2" id="KW-1185">Reference proteome</keyword>
<name>A0AAF3EVU7_9BILA</name>